<sequence>MMLIMTPEFILIPGMLKTGRFGMILPFCLKQRKLFCGEMVRIKLIEKY</sequence>
<evidence type="ECO:0000313" key="2">
    <source>
        <dbReference type="Proteomes" id="UP000005065"/>
    </source>
</evidence>
<gene>
    <name evidence="1" type="ORF">LTSESEN_3373</name>
</gene>
<dbReference type="BioCyc" id="SENT913082:G120J-1646-MONOMER"/>
<dbReference type="Proteomes" id="UP000005065">
    <property type="component" value="Unassembled WGS sequence"/>
</dbReference>
<organism evidence="1 2">
    <name type="scientific">Salmonella enterica subsp. enterica serovar Senftenberg str. A4-543</name>
    <dbReference type="NCBI Taxonomy" id="913082"/>
    <lineage>
        <taxon>Bacteria</taxon>
        <taxon>Pseudomonadati</taxon>
        <taxon>Pseudomonadota</taxon>
        <taxon>Gammaproteobacteria</taxon>
        <taxon>Enterobacterales</taxon>
        <taxon>Enterobacteriaceae</taxon>
        <taxon>Salmonella</taxon>
    </lineage>
</organism>
<dbReference type="AlphaFoldDB" id="G5R1Y7"/>
<protein>
    <submittedName>
        <fullName evidence="1">Uncharacterized protein</fullName>
    </submittedName>
</protein>
<comment type="caution">
    <text evidence="1">The sequence shown here is derived from an EMBL/GenBank/DDBJ whole genome shotgun (WGS) entry which is preliminary data.</text>
</comment>
<accession>G5R1Y7</accession>
<name>G5R1Y7_SALSE</name>
<dbReference type="EMBL" id="AFCU01001102">
    <property type="protein sequence ID" value="EHC86478.1"/>
    <property type="molecule type" value="Genomic_DNA"/>
</dbReference>
<reference evidence="1 2" key="1">
    <citation type="journal article" date="2011" name="BMC Genomics">
        <title>Genome sequencing reveals diversification of virulence factor content and possible host adaptation in distinct subpopulations of Salmonella enterica.</title>
        <authorList>
            <person name="den Bakker H.C."/>
            <person name="Moreno Switt A.I."/>
            <person name="Govoni G."/>
            <person name="Cummings C.A."/>
            <person name="Ranieri M.L."/>
            <person name="Degoricija L."/>
            <person name="Hoelzer K."/>
            <person name="Rodriguez-Rivera L.D."/>
            <person name="Brown S."/>
            <person name="Bolchacova E."/>
            <person name="Furtado M.R."/>
            <person name="Wiedmann M."/>
        </authorList>
    </citation>
    <scope>NUCLEOTIDE SEQUENCE [LARGE SCALE GENOMIC DNA]</scope>
    <source>
        <strain evidence="1 2">A4-543</strain>
    </source>
</reference>
<proteinExistence type="predicted"/>
<evidence type="ECO:0000313" key="1">
    <source>
        <dbReference type="EMBL" id="EHC86478.1"/>
    </source>
</evidence>